<name>A0A0M3ARB0_9SPHN</name>
<dbReference type="GO" id="GO:0016491">
    <property type="term" value="F:oxidoreductase activity"/>
    <property type="evidence" value="ECO:0007669"/>
    <property type="project" value="UniProtKB-KW"/>
</dbReference>
<dbReference type="PANTHER" id="PTHR43105:SF9">
    <property type="entry name" value="NADPH-FE(3+) OXIDOREDUCTASE SUBUNIT ALPHA"/>
    <property type="match status" value="1"/>
</dbReference>
<sequence>MPVIRSLCGQCGLGCGIRAVTGEGRQVTVEGDPVHPANGGLLCEKSAALSDLLPLDDRLLRPMVDGRAAGWERALGQAARRLGEVIARHGPGSVAMHVPGTLLTEDYYVANKLMKGFIGSAHIDAPWSEAGGVAAAHRAALGEDVMPAAGEDVGRAELLLLVGGATLRRHPLLRDRIEAARADQGTRLILIARGDEGQEIEADLRLTVAPGSEAALLSALLLHCHDRGGLDEGFLARHVLVPPAFWAGLRKGHDLWSVARICGLEPGEVRGFYDAVAGASRLVTLFSPSGEGAEARRLSAAVLNLHLATGRIGKPGAAPFAVTSAANGMGGREVGCRAGELAAHRDFSPQALAQVGRFWGATAMAERAGLCGAELAGAVEEGGIKALLMLGGLPAAGHPIRRLLDRVPLLVLMTPWVDPELAGLRMIALPSPVWVEKDGTLTGADRLISRQRRLFPLPGEAKPDWWIVTQIARAMGWHDAFHYERPAEIYREHARLTAYRNEGERLLNLKRHAPISNPAYDELTPWRWGEVPFDEGRFPASDGKARLVPAWDQSG</sequence>
<keyword evidence="5" id="KW-0411">Iron-sulfur</keyword>
<evidence type="ECO:0000256" key="5">
    <source>
        <dbReference type="ARBA" id="ARBA00023014"/>
    </source>
</evidence>
<comment type="caution">
    <text evidence="7">The sequence shown here is derived from an EMBL/GenBank/DDBJ whole genome shotgun (WGS) entry which is preliminary data.</text>
</comment>
<dbReference type="Pfam" id="PF04879">
    <property type="entry name" value="Molybdop_Fe4S4"/>
    <property type="match status" value="1"/>
</dbReference>
<accession>A0A0M3ARB0</accession>
<evidence type="ECO:0000256" key="2">
    <source>
        <dbReference type="ARBA" id="ARBA00022723"/>
    </source>
</evidence>
<dbReference type="PROSITE" id="PS51669">
    <property type="entry name" value="4FE4S_MOW_BIS_MGD"/>
    <property type="match status" value="1"/>
</dbReference>
<dbReference type="Proteomes" id="UP000033874">
    <property type="component" value="Unassembled WGS sequence"/>
</dbReference>
<evidence type="ECO:0000256" key="3">
    <source>
        <dbReference type="ARBA" id="ARBA00023002"/>
    </source>
</evidence>
<dbReference type="GO" id="GO:0016020">
    <property type="term" value="C:membrane"/>
    <property type="evidence" value="ECO:0007669"/>
    <property type="project" value="TreeGrafter"/>
</dbReference>
<proteinExistence type="predicted"/>
<feature type="domain" description="4Fe-4S Mo/W bis-MGD-type" evidence="6">
    <location>
        <begin position="1"/>
        <end position="57"/>
    </location>
</feature>
<keyword evidence="1" id="KW-0004">4Fe-4S</keyword>
<keyword evidence="4" id="KW-0408">Iron</keyword>
<gene>
    <name evidence="7" type="ORF">YP76_11120</name>
</gene>
<dbReference type="SMART" id="SM00926">
    <property type="entry name" value="Molybdop_Fe4S4"/>
    <property type="match status" value="1"/>
</dbReference>
<dbReference type="InterPro" id="IPR050123">
    <property type="entry name" value="Prok_molybdopt-oxidoreductase"/>
</dbReference>
<dbReference type="RefSeq" id="WP_046763654.1">
    <property type="nucleotide sequence ID" value="NZ_LBIC01000004.1"/>
</dbReference>
<dbReference type="PATRIC" id="fig|56193.3.peg.2309"/>
<dbReference type="STRING" id="56193.YP76_11120"/>
<evidence type="ECO:0000313" key="8">
    <source>
        <dbReference type="Proteomes" id="UP000033874"/>
    </source>
</evidence>
<organism evidence="7 8">
    <name type="scientific">Sphingobium chungbukense</name>
    <dbReference type="NCBI Taxonomy" id="56193"/>
    <lineage>
        <taxon>Bacteria</taxon>
        <taxon>Pseudomonadati</taxon>
        <taxon>Pseudomonadota</taxon>
        <taxon>Alphaproteobacteria</taxon>
        <taxon>Sphingomonadales</taxon>
        <taxon>Sphingomonadaceae</taxon>
        <taxon>Sphingobium</taxon>
    </lineage>
</organism>
<dbReference type="Gene3D" id="3.40.50.740">
    <property type="match status" value="1"/>
</dbReference>
<dbReference type="AlphaFoldDB" id="A0A0M3ARB0"/>
<dbReference type="InterPro" id="IPR006656">
    <property type="entry name" value="Mopterin_OxRdtase"/>
</dbReference>
<keyword evidence="3" id="KW-0560">Oxidoreductase</keyword>
<dbReference type="Gene3D" id="2.20.25.90">
    <property type="entry name" value="ADC-like domains"/>
    <property type="match status" value="1"/>
</dbReference>
<keyword evidence="2" id="KW-0479">Metal-binding</keyword>
<dbReference type="Pfam" id="PF00384">
    <property type="entry name" value="Molybdopterin"/>
    <property type="match status" value="1"/>
</dbReference>
<dbReference type="PANTHER" id="PTHR43105">
    <property type="entry name" value="RESPIRATORY NITRATE REDUCTASE"/>
    <property type="match status" value="1"/>
</dbReference>
<evidence type="ECO:0000259" key="6">
    <source>
        <dbReference type="PROSITE" id="PS51669"/>
    </source>
</evidence>
<evidence type="ECO:0000256" key="1">
    <source>
        <dbReference type="ARBA" id="ARBA00022485"/>
    </source>
</evidence>
<protein>
    <submittedName>
        <fullName evidence="7">NagC family transcriptional regulator</fullName>
    </submittedName>
</protein>
<reference evidence="7 8" key="1">
    <citation type="submission" date="2015-04" db="EMBL/GenBank/DDBJ databases">
        <title>Genome sequence of aromatic hydrocarbons-degrading Sphingobium chungbukense DJ77.</title>
        <authorList>
            <person name="Kim Y.-C."/>
            <person name="Chae J.-C."/>
        </authorList>
    </citation>
    <scope>NUCLEOTIDE SEQUENCE [LARGE SCALE GENOMIC DNA]</scope>
    <source>
        <strain evidence="7 8">DJ77</strain>
    </source>
</reference>
<dbReference type="EMBL" id="LBIC01000004">
    <property type="protein sequence ID" value="KKW92448.1"/>
    <property type="molecule type" value="Genomic_DNA"/>
</dbReference>
<evidence type="ECO:0000256" key="4">
    <source>
        <dbReference type="ARBA" id="ARBA00023004"/>
    </source>
</evidence>
<evidence type="ECO:0000313" key="7">
    <source>
        <dbReference type="EMBL" id="KKW92448.1"/>
    </source>
</evidence>
<dbReference type="InterPro" id="IPR006963">
    <property type="entry name" value="Mopterin_OxRdtase_4Fe-4S_dom"/>
</dbReference>
<dbReference type="SUPFAM" id="SSF53706">
    <property type="entry name" value="Formate dehydrogenase/DMSO reductase, domains 1-3"/>
    <property type="match status" value="1"/>
</dbReference>
<dbReference type="GO" id="GO:0046872">
    <property type="term" value="F:metal ion binding"/>
    <property type="evidence" value="ECO:0007669"/>
    <property type="project" value="UniProtKB-KW"/>
</dbReference>
<keyword evidence="8" id="KW-1185">Reference proteome</keyword>
<dbReference type="Gene3D" id="3.40.228.10">
    <property type="entry name" value="Dimethylsulfoxide Reductase, domain 2"/>
    <property type="match status" value="1"/>
</dbReference>
<dbReference type="GO" id="GO:0051539">
    <property type="term" value="F:4 iron, 4 sulfur cluster binding"/>
    <property type="evidence" value="ECO:0007669"/>
    <property type="project" value="UniProtKB-KW"/>
</dbReference>